<dbReference type="EMBL" id="CP013691">
    <property type="protein sequence ID" value="ALU28463.1"/>
    <property type="molecule type" value="Genomic_DNA"/>
</dbReference>
<dbReference type="KEGG" id="mod:AS202_19980"/>
<proteinExistence type="predicted"/>
<reference evidence="2" key="1">
    <citation type="journal article" date="2016" name="J. Zhejiang Univ. Sci. B">
        <title>Antibiotic resistance mechanisms of Myroides sp.</title>
        <authorList>
            <person name="Hu S."/>
            <person name="Yuan S."/>
            <person name="Qu H."/>
            <person name="Jiang T."/>
            <person name="Zhou Y."/>
            <person name="Wang M."/>
            <person name="Ming D."/>
        </authorList>
    </citation>
    <scope>NUCLEOTIDE SEQUENCE [LARGE SCALE GENOMIC DNA]</scope>
    <source>
        <strain evidence="2">PR63039</strain>
    </source>
</reference>
<dbReference type="RefSeq" id="WP_058700108.1">
    <property type="nucleotide sequence ID" value="NZ_CP013691.1"/>
</dbReference>
<name>A0AAI8C968_9FLAO</name>
<sequence>MINYTDNPTGLHIEDSFTYNKVDPLIKLYNKLNLLLKDSSMIKIGCYEITRTILDAELNIRVYSTSDFSYFDINKDNLGDFSFHTERGSRETLLTVEQAIFNITELMD</sequence>
<dbReference type="Proteomes" id="UP000069030">
    <property type="component" value="Plasmid p63039"/>
</dbReference>
<organism evidence="1 2">
    <name type="scientific">Myroides odoratimimus</name>
    <dbReference type="NCBI Taxonomy" id="76832"/>
    <lineage>
        <taxon>Bacteria</taxon>
        <taxon>Pseudomonadati</taxon>
        <taxon>Bacteroidota</taxon>
        <taxon>Flavobacteriia</taxon>
        <taxon>Flavobacteriales</taxon>
        <taxon>Flavobacteriaceae</taxon>
        <taxon>Myroides</taxon>
    </lineage>
</organism>
<keyword evidence="1" id="KW-0614">Plasmid</keyword>
<protein>
    <submittedName>
        <fullName evidence="1">Uncharacterized protein</fullName>
    </submittedName>
</protein>
<accession>A0AAI8C968</accession>
<gene>
    <name evidence="1" type="ORF">AS202_19980</name>
</gene>
<evidence type="ECO:0000313" key="1">
    <source>
        <dbReference type="EMBL" id="ALU28463.1"/>
    </source>
</evidence>
<dbReference type="AlphaFoldDB" id="A0AAI8C968"/>
<evidence type="ECO:0000313" key="2">
    <source>
        <dbReference type="Proteomes" id="UP000069030"/>
    </source>
</evidence>
<geneLocation type="plasmid" evidence="1 2">
    <name>p63039</name>
</geneLocation>